<name>A0A8X6UHK5_NEPPI</name>
<feature type="region of interest" description="Disordered" evidence="1">
    <location>
        <begin position="114"/>
        <end position="156"/>
    </location>
</feature>
<dbReference type="AlphaFoldDB" id="A0A8X6UHK5"/>
<dbReference type="EMBL" id="BMAW01029175">
    <property type="protein sequence ID" value="GFU10855.1"/>
    <property type="molecule type" value="Genomic_DNA"/>
</dbReference>
<dbReference type="Proteomes" id="UP000887013">
    <property type="component" value="Unassembled WGS sequence"/>
</dbReference>
<dbReference type="PANTHER" id="PTHR47266">
    <property type="entry name" value="ENDONUCLEASE-RELATED"/>
    <property type="match status" value="1"/>
</dbReference>
<dbReference type="GO" id="GO:0003676">
    <property type="term" value="F:nucleic acid binding"/>
    <property type="evidence" value="ECO:0007669"/>
    <property type="project" value="InterPro"/>
</dbReference>
<reference evidence="2" key="1">
    <citation type="submission" date="2020-08" db="EMBL/GenBank/DDBJ databases">
        <title>Multicomponent nature underlies the extraordinary mechanical properties of spider dragline silk.</title>
        <authorList>
            <person name="Kono N."/>
            <person name="Nakamura H."/>
            <person name="Mori M."/>
            <person name="Yoshida Y."/>
            <person name="Ohtoshi R."/>
            <person name="Malay A.D."/>
            <person name="Moran D.A.P."/>
            <person name="Tomita M."/>
            <person name="Numata K."/>
            <person name="Arakawa K."/>
        </authorList>
    </citation>
    <scope>NUCLEOTIDE SEQUENCE</scope>
</reference>
<evidence type="ECO:0000313" key="3">
    <source>
        <dbReference type="Proteomes" id="UP000887013"/>
    </source>
</evidence>
<evidence type="ECO:0000256" key="1">
    <source>
        <dbReference type="SAM" id="MobiDB-lite"/>
    </source>
</evidence>
<keyword evidence="3" id="KW-1185">Reference proteome</keyword>
<dbReference type="Gene3D" id="3.30.420.10">
    <property type="entry name" value="Ribonuclease H-like superfamily/Ribonuclease H"/>
    <property type="match status" value="1"/>
</dbReference>
<dbReference type="InterPro" id="IPR036397">
    <property type="entry name" value="RNaseH_sf"/>
</dbReference>
<sequence length="156" mass="18284">MTEKYVWPNIKKQVRKWAKACIRCQKCKFTRHTKSEFGEYQAPGERFSIVHIDLIGPLSPSEGMMYCLTCIDRFSCWMEIVPLPDITAEIAGKAFYEHWICRLKPAYLLEPDHHNEQSTTEHKNTTPNPVDPHLMPDKQSTISHGRKINRPVRFRE</sequence>
<feature type="compositionally biased region" description="Basic and acidic residues" evidence="1">
    <location>
        <begin position="114"/>
        <end position="124"/>
    </location>
</feature>
<protein>
    <submittedName>
        <fullName evidence="2">Retrovirus-related Pol polyprotein from transposon opus</fullName>
    </submittedName>
</protein>
<evidence type="ECO:0000313" key="2">
    <source>
        <dbReference type="EMBL" id="GFU10855.1"/>
    </source>
</evidence>
<organism evidence="2 3">
    <name type="scientific">Nephila pilipes</name>
    <name type="common">Giant wood spider</name>
    <name type="synonym">Nephila maculata</name>
    <dbReference type="NCBI Taxonomy" id="299642"/>
    <lineage>
        <taxon>Eukaryota</taxon>
        <taxon>Metazoa</taxon>
        <taxon>Ecdysozoa</taxon>
        <taxon>Arthropoda</taxon>
        <taxon>Chelicerata</taxon>
        <taxon>Arachnida</taxon>
        <taxon>Araneae</taxon>
        <taxon>Araneomorphae</taxon>
        <taxon>Entelegynae</taxon>
        <taxon>Araneoidea</taxon>
        <taxon>Nephilidae</taxon>
        <taxon>Nephila</taxon>
    </lineage>
</organism>
<dbReference type="SUPFAM" id="SSF53098">
    <property type="entry name" value="Ribonuclease H-like"/>
    <property type="match status" value="1"/>
</dbReference>
<gene>
    <name evidence="2" type="primary">pol_4433</name>
    <name evidence="2" type="ORF">NPIL_113841</name>
</gene>
<feature type="compositionally biased region" description="Basic residues" evidence="1">
    <location>
        <begin position="144"/>
        <end position="156"/>
    </location>
</feature>
<accession>A0A8X6UHK5</accession>
<dbReference type="OrthoDB" id="6465329at2759"/>
<dbReference type="InterPro" id="IPR012337">
    <property type="entry name" value="RNaseH-like_sf"/>
</dbReference>
<proteinExistence type="predicted"/>
<comment type="caution">
    <text evidence="2">The sequence shown here is derived from an EMBL/GenBank/DDBJ whole genome shotgun (WGS) entry which is preliminary data.</text>
</comment>
<dbReference type="InterPro" id="IPR052160">
    <property type="entry name" value="Gypsy_RT_Integrase-like"/>
</dbReference>